<dbReference type="Pfam" id="PF01406">
    <property type="entry name" value="tRNA-synt_1e"/>
    <property type="match status" value="1"/>
</dbReference>
<evidence type="ECO:0000256" key="12">
    <source>
        <dbReference type="HAMAP-Rule" id="MF_00041"/>
    </source>
</evidence>
<dbReference type="InterPro" id="IPR024909">
    <property type="entry name" value="Cys-tRNA/MSH_ligase"/>
</dbReference>
<evidence type="ECO:0000256" key="6">
    <source>
        <dbReference type="ARBA" id="ARBA00022723"/>
    </source>
</evidence>
<dbReference type="InterPro" id="IPR015273">
    <property type="entry name" value="Cys-tRNA-synt_Ia_DALR"/>
</dbReference>
<dbReference type="Gene3D" id="1.20.120.1910">
    <property type="entry name" value="Cysteine-tRNA ligase, C-terminal anti-codon recognition domain"/>
    <property type="match status" value="1"/>
</dbReference>
<keyword evidence="10 12" id="KW-0648">Protein biosynthesis</keyword>
<evidence type="ECO:0000313" key="15">
    <source>
        <dbReference type="Proteomes" id="UP000187408"/>
    </source>
</evidence>
<feature type="binding site" evidence="12">
    <location>
        <position position="28"/>
    </location>
    <ligand>
        <name>Zn(2+)</name>
        <dbReference type="ChEBI" id="CHEBI:29105"/>
    </ligand>
</feature>
<dbReference type="EMBL" id="MOEN01000011">
    <property type="protein sequence ID" value="OMH40675.1"/>
    <property type="molecule type" value="Genomic_DNA"/>
</dbReference>
<comment type="subcellular location">
    <subcellularLocation>
        <location evidence="1 12">Cytoplasm</location>
    </subcellularLocation>
</comment>
<protein>
    <recommendedName>
        <fullName evidence="12">Cysteine--tRNA ligase</fullName>
        <ecNumber evidence="12">6.1.1.16</ecNumber>
    </recommendedName>
    <alternativeName>
        <fullName evidence="12">Cysteinyl-tRNA synthetase</fullName>
        <shortName evidence="12">CysRS</shortName>
    </alternativeName>
</protein>
<evidence type="ECO:0000256" key="7">
    <source>
        <dbReference type="ARBA" id="ARBA00022741"/>
    </source>
</evidence>
<proteinExistence type="inferred from homology"/>
<dbReference type="STRING" id="1914305.BLW93_04075"/>
<dbReference type="GO" id="GO:0004817">
    <property type="term" value="F:cysteine-tRNA ligase activity"/>
    <property type="evidence" value="ECO:0007669"/>
    <property type="project" value="UniProtKB-UniRule"/>
</dbReference>
<dbReference type="GO" id="GO:0006423">
    <property type="term" value="P:cysteinyl-tRNA aminoacylation"/>
    <property type="evidence" value="ECO:0007669"/>
    <property type="project" value="UniProtKB-UniRule"/>
</dbReference>
<dbReference type="SMART" id="SM00840">
    <property type="entry name" value="DALR_2"/>
    <property type="match status" value="1"/>
</dbReference>
<keyword evidence="4 12" id="KW-0963">Cytoplasm</keyword>
<dbReference type="GO" id="GO:0008270">
    <property type="term" value="F:zinc ion binding"/>
    <property type="evidence" value="ECO:0007669"/>
    <property type="project" value="UniProtKB-UniRule"/>
</dbReference>
<feature type="binding site" evidence="12">
    <location>
        <position position="233"/>
    </location>
    <ligand>
        <name>Zn(2+)</name>
        <dbReference type="ChEBI" id="CHEBI:29105"/>
    </ligand>
</feature>
<dbReference type="Gene3D" id="3.40.50.620">
    <property type="entry name" value="HUPs"/>
    <property type="match status" value="1"/>
</dbReference>
<dbReference type="GO" id="GO:0005524">
    <property type="term" value="F:ATP binding"/>
    <property type="evidence" value="ECO:0007669"/>
    <property type="project" value="UniProtKB-UniRule"/>
</dbReference>
<feature type="binding site" evidence="12">
    <location>
        <position position="268"/>
    </location>
    <ligand>
        <name>ATP</name>
        <dbReference type="ChEBI" id="CHEBI:30616"/>
    </ligand>
</feature>
<dbReference type="SUPFAM" id="SSF47323">
    <property type="entry name" value="Anticodon-binding domain of a subclass of class I aminoacyl-tRNA synthetases"/>
    <property type="match status" value="1"/>
</dbReference>
<comment type="cofactor">
    <cofactor evidence="12">
        <name>Zn(2+)</name>
        <dbReference type="ChEBI" id="CHEBI:29105"/>
    </cofactor>
    <text evidence="12">Binds 1 zinc ion per subunit.</text>
</comment>
<dbReference type="FunFam" id="3.40.50.620:FF:000009">
    <property type="entry name" value="Cysteine--tRNA ligase"/>
    <property type="match status" value="1"/>
</dbReference>
<evidence type="ECO:0000256" key="10">
    <source>
        <dbReference type="ARBA" id="ARBA00022917"/>
    </source>
</evidence>
<keyword evidence="15" id="KW-1185">Reference proteome</keyword>
<keyword evidence="7 12" id="KW-0547">Nucleotide-binding</keyword>
<feature type="short sequence motif" description="'KMSKS' region" evidence="12">
    <location>
        <begin position="265"/>
        <end position="269"/>
    </location>
</feature>
<dbReference type="InterPro" id="IPR009080">
    <property type="entry name" value="tRNAsynth_Ia_anticodon-bd"/>
</dbReference>
<evidence type="ECO:0000259" key="13">
    <source>
        <dbReference type="SMART" id="SM00840"/>
    </source>
</evidence>
<keyword evidence="11 12" id="KW-0030">Aminoacyl-tRNA synthetase</keyword>
<reference evidence="14 15" key="1">
    <citation type="submission" date="2016-10" db="EMBL/GenBank/DDBJ databases">
        <title>Genome sequence of a sulfur-reducing bacterium Desulfurobacterium indicum K6013.</title>
        <authorList>
            <person name="Cao J."/>
            <person name="Shao Z."/>
            <person name="Alain K."/>
            <person name="Jebbar M."/>
        </authorList>
    </citation>
    <scope>NUCLEOTIDE SEQUENCE [LARGE SCALE GENOMIC DNA]</scope>
    <source>
        <strain evidence="14 15">K6013</strain>
    </source>
</reference>
<feature type="domain" description="Cysteinyl-tRNA synthetase class Ia DALR" evidence="13">
    <location>
        <begin position="349"/>
        <end position="420"/>
    </location>
</feature>
<dbReference type="InterPro" id="IPR015803">
    <property type="entry name" value="Cys-tRNA-ligase"/>
</dbReference>
<dbReference type="PRINTS" id="PR00983">
    <property type="entry name" value="TRNASYNTHCYS"/>
</dbReference>
<dbReference type="PANTHER" id="PTHR10890:SF3">
    <property type="entry name" value="CYSTEINE--TRNA LIGASE, CYTOPLASMIC"/>
    <property type="match status" value="1"/>
</dbReference>
<dbReference type="Proteomes" id="UP000187408">
    <property type="component" value="Unassembled WGS sequence"/>
</dbReference>
<keyword evidence="6 12" id="KW-0479">Metal-binding</keyword>
<comment type="caution">
    <text evidence="14">The sequence shown here is derived from an EMBL/GenBank/DDBJ whole genome shotgun (WGS) entry which is preliminary data.</text>
</comment>
<feature type="binding site" evidence="12">
    <location>
        <position position="208"/>
    </location>
    <ligand>
        <name>Zn(2+)</name>
        <dbReference type="ChEBI" id="CHEBI:29105"/>
    </ligand>
</feature>
<evidence type="ECO:0000256" key="11">
    <source>
        <dbReference type="ARBA" id="ARBA00023146"/>
    </source>
</evidence>
<dbReference type="AlphaFoldDB" id="A0A1R1MLI4"/>
<sequence length="473" mass="54967">MIKVYNTLTEKKKVFIPIEKRKVKMYVCGPTVYDDAHIGHARSAVVFDVIRRWFEYRGYEVIFVRNYTDVDDKIIKRAKERGITWKEIAEKYIKSFEEDMKALNVKEPTVEPRVTEHIPEIIEMVKSLIEKGHAYESGGDVYFAVETFPEYGKLSKRKIDELMAGARIEPGEKKRNPLDFALWKKSKEGEPAWNSPWGKGRPGWHIECSAMSMKYLGETMDIHGGGLDLIFPHHENEIAQSESYTGKTFVRYWMHNGFVMVNSEKMSKSLGNFFTIKEILEKFSPDVLRFFLISTHYRSPIDFSFERLKEAKAAFERIKNFLNTQTIIENIPQNDSKGSPVDVEKYINAFNEAMDDDFNTAKALGTLFEMIKEANILKNRAVKEQKISREEKKSLLKAVTFTKEMMKTLGFKLEEEKTSNDLEDKLIKLLIEIRQKLRKEKNFILADEIRDKLKEMGIVLEDLPGGTVYRKGD</sequence>
<evidence type="ECO:0000256" key="4">
    <source>
        <dbReference type="ARBA" id="ARBA00022490"/>
    </source>
</evidence>
<comment type="similarity">
    <text evidence="2 12">Belongs to the class-I aminoacyl-tRNA synthetase family.</text>
</comment>
<evidence type="ECO:0000256" key="5">
    <source>
        <dbReference type="ARBA" id="ARBA00022598"/>
    </source>
</evidence>
<keyword evidence="9 12" id="KW-0067">ATP-binding</keyword>
<gene>
    <name evidence="12" type="primary">cysS</name>
    <name evidence="14" type="ORF">BLW93_04075</name>
</gene>
<dbReference type="SUPFAM" id="SSF52374">
    <property type="entry name" value="Nucleotidylyl transferase"/>
    <property type="match status" value="1"/>
</dbReference>
<dbReference type="NCBIfam" id="TIGR00435">
    <property type="entry name" value="cysS"/>
    <property type="match status" value="1"/>
</dbReference>
<dbReference type="GO" id="GO:0005737">
    <property type="term" value="C:cytoplasm"/>
    <property type="evidence" value="ECO:0007669"/>
    <property type="project" value="UniProtKB-SubCell"/>
</dbReference>
<evidence type="ECO:0000256" key="8">
    <source>
        <dbReference type="ARBA" id="ARBA00022833"/>
    </source>
</evidence>
<feature type="binding site" evidence="12">
    <location>
        <position position="237"/>
    </location>
    <ligand>
        <name>Zn(2+)</name>
        <dbReference type="ChEBI" id="CHEBI:29105"/>
    </ligand>
</feature>
<accession>A0A1R1MLI4</accession>
<dbReference type="Pfam" id="PF09190">
    <property type="entry name" value="DALR_2"/>
    <property type="match status" value="1"/>
</dbReference>
<dbReference type="PANTHER" id="PTHR10890">
    <property type="entry name" value="CYSTEINYL-TRNA SYNTHETASE"/>
    <property type="match status" value="1"/>
</dbReference>
<dbReference type="InterPro" id="IPR032678">
    <property type="entry name" value="tRNA-synt_1_cat_dom"/>
</dbReference>
<comment type="subunit">
    <text evidence="3 12">Monomer.</text>
</comment>
<feature type="short sequence motif" description="'HIGH' region" evidence="12">
    <location>
        <begin position="30"/>
        <end position="40"/>
    </location>
</feature>
<evidence type="ECO:0000256" key="9">
    <source>
        <dbReference type="ARBA" id="ARBA00022840"/>
    </source>
</evidence>
<dbReference type="OrthoDB" id="9815130at2"/>
<dbReference type="InterPro" id="IPR014729">
    <property type="entry name" value="Rossmann-like_a/b/a_fold"/>
</dbReference>
<dbReference type="RefSeq" id="WP_076712841.1">
    <property type="nucleotide sequence ID" value="NZ_MOEN01000011.1"/>
</dbReference>
<dbReference type="EC" id="6.1.1.16" evidence="12"/>
<evidence type="ECO:0000256" key="2">
    <source>
        <dbReference type="ARBA" id="ARBA00005594"/>
    </source>
</evidence>
<keyword evidence="8 12" id="KW-0862">Zinc</keyword>
<keyword evidence="5 12" id="KW-0436">Ligase</keyword>
<name>A0A1R1MLI4_9BACT</name>
<evidence type="ECO:0000256" key="1">
    <source>
        <dbReference type="ARBA" id="ARBA00004496"/>
    </source>
</evidence>
<comment type="catalytic activity">
    <reaction evidence="12">
        <text>tRNA(Cys) + L-cysteine + ATP = L-cysteinyl-tRNA(Cys) + AMP + diphosphate</text>
        <dbReference type="Rhea" id="RHEA:17773"/>
        <dbReference type="Rhea" id="RHEA-COMP:9661"/>
        <dbReference type="Rhea" id="RHEA-COMP:9679"/>
        <dbReference type="ChEBI" id="CHEBI:30616"/>
        <dbReference type="ChEBI" id="CHEBI:33019"/>
        <dbReference type="ChEBI" id="CHEBI:35235"/>
        <dbReference type="ChEBI" id="CHEBI:78442"/>
        <dbReference type="ChEBI" id="CHEBI:78517"/>
        <dbReference type="ChEBI" id="CHEBI:456215"/>
        <dbReference type="EC" id="6.1.1.16"/>
    </reaction>
</comment>
<organism evidence="14 15">
    <name type="scientific">Desulfurobacterium indicum</name>
    <dbReference type="NCBI Taxonomy" id="1914305"/>
    <lineage>
        <taxon>Bacteria</taxon>
        <taxon>Pseudomonadati</taxon>
        <taxon>Aquificota</taxon>
        <taxon>Aquificia</taxon>
        <taxon>Desulfurobacteriales</taxon>
        <taxon>Desulfurobacteriaceae</taxon>
        <taxon>Desulfurobacterium</taxon>
    </lineage>
</organism>
<evidence type="ECO:0000313" key="14">
    <source>
        <dbReference type="EMBL" id="OMH40675.1"/>
    </source>
</evidence>
<evidence type="ECO:0000256" key="3">
    <source>
        <dbReference type="ARBA" id="ARBA00011245"/>
    </source>
</evidence>
<dbReference type="HAMAP" id="MF_00041">
    <property type="entry name" value="Cys_tRNA_synth"/>
    <property type="match status" value="1"/>
</dbReference>
<dbReference type="CDD" id="cd00672">
    <property type="entry name" value="CysRS_core"/>
    <property type="match status" value="1"/>
</dbReference>